<dbReference type="InterPro" id="IPR044946">
    <property type="entry name" value="Restrct_endonuc_typeI_TRD_sf"/>
</dbReference>
<evidence type="ECO:0000313" key="3">
    <source>
        <dbReference type="EMBL" id="TNU89442.1"/>
    </source>
</evidence>
<organism evidence="3 4">
    <name type="scientific">Eggerthella lenta</name>
    <name type="common">Eubacterium lentum</name>
    <dbReference type="NCBI Taxonomy" id="84112"/>
    <lineage>
        <taxon>Bacteria</taxon>
        <taxon>Bacillati</taxon>
        <taxon>Actinomycetota</taxon>
        <taxon>Coriobacteriia</taxon>
        <taxon>Eggerthellales</taxon>
        <taxon>Eggerthellaceae</taxon>
        <taxon>Eggerthella</taxon>
    </lineage>
</organism>
<accession>A0A5C5BSC4</accession>
<reference evidence="3 4" key="1">
    <citation type="journal article" date="2005" name="Appl. Environ. Microbiol.">
        <title>Intestinal bacterial communities that produce active estrogen-like compounds enterodiol and enterolactone in humans.</title>
        <authorList>
            <person name="Clavel T."/>
            <person name="Henderson G."/>
            <person name="Alpert C.A."/>
            <person name="Philippe C."/>
            <person name="Rigottier-Gois L."/>
            <person name="Dore J."/>
            <person name="Blaut M."/>
        </authorList>
    </citation>
    <scope>NUCLEOTIDE SEQUENCE [LARGE SCALE GENOMIC DNA]</scope>
    <source>
        <strain evidence="3 4">SECO-MT75m2</strain>
    </source>
</reference>
<evidence type="ECO:0000256" key="2">
    <source>
        <dbReference type="ARBA" id="ARBA00023125"/>
    </source>
</evidence>
<dbReference type="GO" id="GO:0004519">
    <property type="term" value="F:endonuclease activity"/>
    <property type="evidence" value="ECO:0007669"/>
    <property type="project" value="UniProtKB-KW"/>
</dbReference>
<keyword evidence="2" id="KW-0238">DNA-binding</keyword>
<dbReference type="AlphaFoldDB" id="A0A5C5BSC4"/>
<evidence type="ECO:0000313" key="4">
    <source>
        <dbReference type="Proteomes" id="UP000312594"/>
    </source>
</evidence>
<dbReference type="GO" id="GO:0009307">
    <property type="term" value="P:DNA restriction-modification system"/>
    <property type="evidence" value="ECO:0007669"/>
    <property type="project" value="UniProtKB-KW"/>
</dbReference>
<sequence>MTAYRIGDICTFVKGASIPRDRMHNDGEYLYLHYGDLYRGHELYIDIKNPQKKLPYIQKTEQIKDEQYVCDGDIVYILTSETVEDLGKALLLKNPDQLTVVSGTETTVMRVKDRQVLIPAYLNYLIQTPFFKRTLRQYVTGMKVVTRKTKRNAAKVNATLR</sequence>
<dbReference type="RefSeq" id="WP_139912835.1">
    <property type="nucleotide sequence ID" value="NZ_VEVP01000028.1"/>
</dbReference>
<dbReference type="Gene3D" id="3.90.220.20">
    <property type="entry name" value="DNA methylase specificity domains"/>
    <property type="match status" value="1"/>
</dbReference>
<keyword evidence="3" id="KW-0540">Nuclease</keyword>
<evidence type="ECO:0000256" key="1">
    <source>
        <dbReference type="ARBA" id="ARBA00022747"/>
    </source>
</evidence>
<gene>
    <name evidence="3" type="ORF">FIC87_11150</name>
</gene>
<feature type="non-terminal residue" evidence="3">
    <location>
        <position position="161"/>
    </location>
</feature>
<dbReference type="EMBL" id="VEVP01000028">
    <property type="protein sequence ID" value="TNU89442.1"/>
    <property type="molecule type" value="Genomic_DNA"/>
</dbReference>
<proteinExistence type="predicted"/>
<comment type="caution">
    <text evidence="3">The sequence shown here is derived from an EMBL/GenBank/DDBJ whole genome shotgun (WGS) entry which is preliminary data.</text>
</comment>
<keyword evidence="1" id="KW-0680">Restriction system</keyword>
<keyword evidence="3" id="KW-0255">Endonuclease</keyword>
<dbReference type="SUPFAM" id="SSF116734">
    <property type="entry name" value="DNA methylase specificity domain"/>
    <property type="match status" value="1"/>
</dbReference>
<dbReference type="Proteomes" id="UP000312594">
    <property type="component" value="Unassembled WGS sequence"/>
</dbReference>
<protein>
    <submittedName>
        <fullName evidence="3">Restriction endonuclease subunit S</fullName>
    </submittedName>
</protein>
<dbReference type="GO" id="GO:0003677">
    <property type="term" value="F:DNA binding"/>
    <property type="evidence" value="ECO:0007669"/>
    <property type="project" value="UniProtKB-KW"/>
</dbReference>
<name>A0A5C5BSC4_EGGLN</name>
<keyword evidence="3" id="KW-0378">Hydrolase</keyword>